<evidence type="ECO:0000256" key="2">
    <source>
        <dbReference type="ARBA" id="ARBA00022729"/>
    </source>
</evidence>
<dbReference type="InterPro" id="IPR049371">
    <property type="entry name" value="GspD-like_N0"/>
</dbReference>
<evidence type="ECO:0000256" key="3">
    <source>
        <dbReference type="ARBA" id="ARBA00023136"/>
    </source>
</evidence>
<name>A0A831L755_9BACT</name>
<dbReference type="GO" id="GO:0009306">
    <property type="term" value="P:protein secretion"/>
    <property type="evidence" value="ECO:0007669"/>
    <property type="project" value="TreeGrafter"/>
</dbReference>
<evidence type="ECO:0000256" key="4">
    <source>
        <dbReference type="SAM" id="MobiDB-lite"/>
    </source>
</evidence>
<dbReference type="PANTHER" id="PTHR30332:SF24">
    <property type="entry name" value="SECRETIN GSPD-RELATED"/>
    <property type="match status" value="1"/>
</dbReference>
<proteinExistence type="predicted"/>
<dbReference type="EMBL" id="DSDO01000164">
    <property type="protein sequence ID" value="HDR46538.1"/>
    <property type="molecule type" value="Genomic_DNA"/>
</dbReference>
<evidence type="ECO:0000259" key="5">
    <source>
        <dbReference type="Pfam" id="PF21305"/>
    </source>
</evidence>
<dbReference type="GO" id="GO:0016020">
    <property type="term" value="C:membrane"/>
    <property type="evidence" value="ECO:0007669"/>
    <property type="project" value="UniProtKB-SubCell"/>
</dbReference>
<dbReference type="Proteomes" id="UP000886162">
    <property type="component" value="Unassembled WGS sequence"/>
</dbReference>
<evidence type="ECO:0000256" key="1">
    <source>
        <dbReference type="ARBA" id="ARBA00004370"/>
    </source>
</evidence>
<feature type="non-terminal residue" evidence="6">
    <location>
        <position position="394"/>
    </location>
</feature>
<dbReference type="GO" id="GO:0015627">
    <property type="term" value="C:type II protein secretion system complex"/>
    <property type="evidence" value="ECO:0007669"/>
    <property type="project" value="TreeGrafter"/>
</dbReference>
<dbReference type="Pfam" id="PF21305">
    <property type="entry name" value="type_II_gspD_N0"/>
    <property type="match status" value="1"/>
</dbReference>
<organism evidence="6">
    <name type="scientific">Geoalkalibacter subterraneus</name>
    <dbReference type="NCBI Taxonomy" id="483547"/>
    <lineage>
        <taxon>Bacteria</taxon>
        <taxon>Pseudomonadati</taxon>
        <taxon>Thermodesulfobacteriota</taxon>
        <taxon>Desulfuromonadia</taxon>
        <taxon>Desulfuromonadales</taxon>
        <taxon>Geoalkalibacteraceae</taxon>
        <taxon>Geoalkalibacter</taxon>
    </lineage>
</organism>
<keyword evidence="3" id="KW-0472">Membrane</keyword>
<evidence type="ECO:0000313" key="6">
    <source>
        <dbReference type="EMBL" id="HDR46538.1"/>
    </source>
</evidence>
<keyword evidence="2" id="KW-0732">Signal</keyword>
<feature type="region of interest" description="Disordered" evidence="4">
    <location>
        <begin position="1"/>
        <end position="27"/>
    </location>
</feature>
<feature type="region of interest" description="Disordered" evidence="4">
    <location>
        <begin position="56"/>
        <end position="77"/>
    </location>
</feature>
<dbReference type="InterPro" id="IPR038591">
    <property type="entry name" value="NolW-like_sf"/>
</dbReference>
<feature type="domain" description="GspD-like N0" evidence="5">
    <location>
        <begin position="84"/>
        <end position="150"/>
    </location>
</feature>
<dbReference type="InterPro" id="IPR050810">
    <property type="entry name" value="Bact_Secretion_Sys_Channel"/>
</dbReference>
<dbReference type="Gene3D" id="3.30.1370.120">
    <property type="match status" value="1"/>
</dbReference>
<comment type="subcellular location">
    <subcellularLocation>
        <location evidence="1">Membrane</location>
    </subcellularLocation>
</comment>
<dbReference type="PANTHER" id="PTHR30332">
    <property type="entry name" value="PROBABLE GENERAL SECRETION PATHWAY PROTEIN D"/>
    <property type="match status" value="1"/>
</dbReference>
<sequence>MATLPGPVVGKKPESAEPISRTVSGEQGIVRPEASEILRQLEEQNREFNERVRQVIGGKPQRRAAQQDQRPPVVSAGDAQPLSMNFYDADLVEVIRLFMTLLDADYLLHPHVTGRVSLSISDTFRPDQMLDLLAGILRINGMVMTNVQGVWEIMPLVKAASQPLGDGVHFPEDGLTPLRGQMIQAFRLYFISSTEMTTIIRPYLSEGAQVYAHDANGIMLVSDYPHALAKVADLIAVFDESVFADVRAAIYVLKNVQAEDAAKELEEVAKVFGLGSDLPGVRARVSFLPLTRLNMLLALTRDQQVLEFVDIWVRELDRELPVHIQEQYGEGVYVYYVQYGNAQEILTSLESLFEYKEPTEDEEKQQRLSGVAEAPLAAEPESGQGPQVLSVELP</sequence>
<feature type="compositionally biased region" description="Low complexity" evidence="4">
    <location>
        <begin position="63"/>
        <end position="72"/>
    </location>
</feature>
<comment type="caution">
    <text evidence="6">The sequence shown here is derived from an EMBL/GenBank/DDBJ whole genome shotgun (WGS) entry which is preliminary data.</text>
</comment>
<dbReference type="AlphaFoldDB" id="A0A831L755"/>
<gene>
    <name evidence="6" type="ORF">ENN94_02440</name>
</gene>
<protein>
    <recommendedName>
        <fullName evidence="5">GspD-like N0 domain-containing protein</fullName>
    </recommendedName>
</protein>
<accession>A0A831L755</accession>
<reference evidence="6" key="1">
    <citation type="journal article" date="2020" name="mSystems">
        <title>Genome- and Community-Level Interaction Insights into Carbon Utilization and Element Cycling Functions of Hydrothermarchaeota in Hydrothermal Sediment.</title>
        <authorList>
            <person name="Zhou Z."/>
            <person name="Liu Y."/>
            <person name="Xu W."/>
            <person name="Pan J."/>
            <person name="Luo Z.H."/>
            <person name="Li M."/>
        </authorList>
    </citation>
    <scope>NUCLEOTIDE SEQUENCE [LARGE SCALE GENOMIC DNA]</scope>
    <source>
        <strain evidence="6">SpSt-1220</strain>
    </source>
</reference>
<feature type="region of interest" description="Disordered" evidence="4">
    <location>
        <begin position="356"/>
        <end position="394"/>
    </location>
</feature>